<protein>
    <submittedName>
        <fullName evidence="4">Alpha/beta hydrolase</fullName>
    </submittedName>
</protein>
<keyword evidence="5" id="KW-1185">Reference proteome</keyword>
<dbReference type="InterPro" id="IPR050300">
    <property type="entry name" value="GDXG_lipolytic_enzyme"/>
</dbReference>
<comment type="similarity">
    <text evidence="1">Belongs to the 'GDXG' lipolytic enzyme family.</text>
</comment>
<dbReference type="Gene3D" id="3.40.50.1820">
    <property type="entry name" value="alpha/beta hydrolase"/>
    <property type="match status" value="1"/>
</dbReference>
<dbReference type="PANTHER" id="PTHR48081:SF30">
    <property type="entry name" value="ACETYL-HYDROLASE LIPR-RELATED"/>
    <property type="match status" value="1"/>
</dbReference>
<evidence type="ECO:0000256" key="2">
    <source>
        <dbReference type="ARBA" id="ARBA00022801"/>
    </source>
</evidence>
<dbReference type="Pfam" id="PF07859">
    <property type="entry name" value="Abhydrolase_3"/>
    <property type="match status" value="1"/>
</dbReference>
<gene>
    <name evidence="4" type="ORF">BRM3_05335</name>
</gene>
<dbReference type="InterPro" id="IPR013094">
    <property type="entry name" value="AB_hydrolase_3"/>
</dbReference>
<organism evidence="4 5">
    <name type="scientific">Brachybacterium huguangmaarense</name>
    <dbReference type="NCBI Taxonomy" id="1652028"/>
    <lineage>
        <taxon>Bacteria</taxon>
        <taxon>Bacillati</taxon>
        <taxon>Actinomycetota</taxon>
        <taxon>Actinomycetes</taxon>
        <taxon>Micrococcales</taxon>
        <taxon>Dermabacteraceae</taxon>
        <taxon>Brachybacterium</taxon>
    </lineage>
</organism>
<dbReference type="Proteomes" id="UP001164305">
    <property type="component" value="Chromosome"/>
</dbReference>
<proteinExistence type="inferred from homology"/>
<dbReference type="SUPFAM" id="SSF53474">
    <property type="entry name" value="alpha/beta-Hydrolases"/>
    <property type="match status" value="1"/>
</dbReference>
<name>A0ABY6G4X7_9MICO</name>
<sequence>MGTIRDAVTVGARAVYRAPVPPSIYTHALRQARRATPPGAVLKRHAVDLEMIDRTRCVWLDRHRAEQGVIVHLHGGAYVSGPFAGDWEWLSAQVDAAGCAGLMIDYRFAPDHTHPVALDDTEAVLRALADDGPLAAHPWALAGQNAGGGLALTVARRFQPAPAVVLAMAPWLDLGLENTMITEADQHDPVHERRMLQAAARSYAGRTPLDDPDLSPIDADLSTLPPLHLSVGTRDIFVTDARIARVQLEELGVEVRYREINGRLGTLVRLRRGEDVSRLLHEQAAMIAEAFSSRR</sequence>
<evidence type="ECO:0000256" key="1">
    <source>
        <dbReference type="ARBA" id="ARBA00010515"/>
    </source>
</evidence>
<feature type="domain" description="Alpha/beta hydrolase fold-3" evidence="3">
    <location>
        <begin position="70"/>
        <end position="262"/>
    </location>
</feature>
<evidence type="ECO:0000313" key="5">
    <source>
        <dbReference type="Proteomes" id="UP001164305"/>
    </source>
</evidence>
<accession>A0ABY6G4X7</accession>
<reference evidence="4" key="1">
    <citation type="submission" date="2022-10" db="EMBL/GenBank/DDBJ databases">
        <title>Whole-Genome Sequencing of Brachybacterium huguangmaarense BRM-3, Isolated from Betula schmidtii.</title>
        <authorList>
            <person name="Haam D."/>
        </authorList>
    </citation>
    <scope>NUCLEOTIDE SEQUENCE</scope>
    <source>
        <strain evidence="4">BRM-3</strain>
    </source>
</reference>
<dbReference type="EMBL" id="CP107020">
    <property type="protein sequence ID" value="UYG17846.1"/>
    <property type="molecule type" value="Genomic_DNA"/>
</dbReference>
<dbReference type="RefSeq" id="WP_263595053.1">
    <property type="nucleotide sequence ID" value="NZ_CP107020.1"/>
</dbReference>
<evidence type="ECO:0000313" key="4">
    <source>
        <dbReference type="EMBL" id="UYG17846.1"/>
    </source>
</evidence>
<dbReference type="InterPro" id="IPR029058">
    <property type="entry name" value="AB_hydrolase_fold"/>
</dbReference>
<evidence type="ECO:0000259" key="3">
    <source>
        <dbReference type="Pfam" id="PF07859"/>
    </source>
</evidence>
<dbReference type="GO" id="GO:0016787">
    <property type="term" value="F:hydrolase activity"/>
    <property type="evidence" value="ECO:0007669"/>
    <property type="project" value="UniProtKB-KW"/>
</dbReference>
<keyword evidence="2 4" id="KW-0378">Hydrolase</keyword>
<dbReference type="PANTHER" id="PTHR48081">
    <property type="entry name" value="AB HYDROLASE SUPERFAMILY PROTEIN C4A8.06C"/>
    <property type="match status" value="1"/>
</dbReference>